<dbReference type="InterPro" id="IPR027417">
    <property type="entry name" value="P-loop_NTPase"/>
</dbReference>
<dbReference type="InterPro" id="IPR005337">
    <property type="entry name" value="RapZ-like"/>
</dbReference>
<feature type="domain" description="RapZ-like N-terminal" evidence="5">
    <location>
        <begin position="1"/>
        <end position="159"/>
    </location>
</feature>
<name>A0A6N2SB93_9FIRM</name>
<organism evidence="7">
    <name type="scientific">uncultured Anaerotruncus sp</name>
    <dbReference type="NCBI Taxonomy" id="905011"/>
    <lineage>
        <taxon>Bacteria</taxon>
        <taxon>Bacillati</taxon>
        <taxon>Bacillota</taxon>
        <taxon>Clostridia</taxon>
        <taxon>Eubacteriales</taxon>
        <taxon>Oscillospiraceae</taxon>
        <taxon>Anaerotruncus</taxon>
        <taxon>environmental samples</taxon>
    </lineage>
</organism>
<dbReference type="Pfam" id="PF03668">
    <property type="entry name" value="RapZ-like_N"/>
    <property type="match status" value="1"/>
</dbReference>
<dbReference type="AlphaFoldDB" id="A0A6N2SB93"/>
<evidence type="ECO:0000259" key="5">
    <source>
        <dbReference type="Pfam" id="PF03668"/>
    </source>
</evidence>
<evidence type="ECO:0000256" key="3">
    <source>
        <dbReference type="ARBA" id="ARBA00023134"/>
    </source>
</evidence>
<dbReference type="InterPro" id="IPR053930">
    <property type="entry name" value="RapZ-like_N"/>
</dbReference>
<evidence type="ECO:0000259" key="6">
    <source>
        <dbReference type="Pfam" id="PF22740"/>
    </source>
</evidence>
<dbReference type="Gene3D" id="3.40.50.300">
    <property type="entry name" value="P-loop containing nucleotide triphosphate hydrolases"/>
    <property type="match status" value="1"/>
</dbReference>
<dbReference type="GO" id="GO:0005524">
    <property type="term" value="F:ATP binding"/>
    <property type="evidence" value="ECO:0007669"/>
    <property type="project" value="UniProtKB-UniRule"/>
</dbReference>
<gene>
    <name evidence="7" type="ORF">AULFYP135_00776</name>
</gene>
<dbReference type="GO" id="GO:0005525">
    <property type="term" value="F:GTP binding"/>
    <property type="evidence" value="ECO:0007669"/>
    <property type="project" value="UniProtKB-UniRule"/>
</dbReference>
<dbReference type="EMBL" id="CACRSL010000003">
    <property type="protein sequence ID" value="VYS88740.1"/>
    <property type="molecule type" value="Genomic_DNA"/>
</dbReference>
<proteinExistence type="inferred from homology"/>
<dbReference type="InterPro" id="IPR053931">
    <property type="entry name" value="RapZ_C"/>
</dbReference>
<dbReference type="PANTHER" id="PTHR30448:SF0">
    <property type="entry name" value="RNASE ADAPTER PROTEIN RAPZ"/>
    <property type="match status" value="1"/>
</dbReference>
<keyword evidence="1 4" id="KW-0547">Nucleotide-binding</keyword>
<keyword evidence="2 4" id="KW-0067">ATP-binding</keyword>
<feature type="binding site" evidence="4">
    <location>
        <begin position="59"/>
        <end position="62"/>
    </location>
    <ligand>
        <name>GTP</name>
        <dbReference type="ChEBI" id="CHEBI:37565"/>
    </ligand>
</feature>
<sequence length="288" mass="32550">MELVIVTGLSGSGKSKVVDALEDIGFFCVDNIPPKLILKFAELCSQSAQAMDRVAIVVDARSREMFSTFSESLAELTARGYTYKILYIEAEDSVILKRYKETRRRHPLLDGECDSTEEALKSERELLRFARENADYILDTSLSSTAQLKEKIADLFLSDTSQKLLVSVMSFGFKYGLPAEADLVFDVRCLPNPFYIAELRDRTGLEKSVRDYVFQQPQTGGLVTRLLDLIDYLLPLYREEGKTQLTIAVGCTGGQHRSVALAEHLYRHLEEAGARVICTHRDIHRRQQ</sequence>
<evidence type="ECO:0000313" key="7">
    <source>
        <dbReference type="EMBL" id="VYS88740.1"/>
    </source>
</evidence>
<reference evidence="7" key="1">
    <citation type="submission" date="2019-11" db="EMBL/GenBank/DDBJ databases">
        <authorList>
            <person name="Feng L."/>
        </authorList>
    </citation>
    <scope>NUCLEOTIDE SEQUENCE</scope>
    <source>
        <strain evidence="7">AundefinedLFYP135</strain>
    </source>
</reference>
<protein>
    <submittedName>
        <fullName evidence="7">GlmZ(SRNA)-inactivating NTPase</fullName>
    </submittedName>
</protein>
<feature type="domain" description="RapZ C-terminal" evidence="6">
    <location>
        <begin position="165"/>
        <end position="284"/>
    </location>
</feature>
<evidence type="ECO:0000256" key="2">
    <source>
        <dbReference type="ARBA" id="ARBA00022840"/>
    </source>
</evidence>
<dbReference type="PIRSF" id="PIRSF005052">
    <property type="entry name" value="P-loopkin"/>
    <property type="match status" value="1"/>
</dbReference>
<evidence type="ECO:0000256" key="1">
    <source>
        <dbReference type="ARBA" id="ARBA00022741"/>
    </source>
</evidence>
<dbReference type="SUPFAM" id="SSF52540">
    <property type="entry name" value="P-loop containing nucleoside triphosphate hydrolases"/>
    <property type="match status" value="1"/>
</dbReference>
<dbReference type="Pfam" id="PF22740">
    <property type="entry name" value="PapZ_C"/>
    <property type="match status" value="1"/>
</dbReference>
<keyword evidence="3 4" id="KW-0342">GTP-binding</keyword>
<feature type="binding site" evidence="4">
    <location>
        <begin position="8"/>
        <end position="15"/>
    </location>
    <ligand>
        <name>ATP</name>
        <dbReference type="ChEBI" id="CHEBI:30616"/>
    </ligand>
</feature>
<accession>A0A6N2SB93</accession>
<evidence type="ECO:0000256" key="4">
    <source>
        <dbReference type="HAMAP-Rule" id="MF_00636"/>
    </source>
</evidence>
<dbReference type="NCBIfam" id="NF003828">
    <property type="entry name" value="PRK05416.1"/>
    <property type="match status" value="1"/>
</dbReference>
<dbReference type="HAMAP" id="MF_00636">
    <property type="entry name" value="RapZ_like"/>
    <property type="match status" value="1"/>
</dbReference>
<dbReference type="PANTHER" id="PTHR30448">
    <property type="entry name" value="RNASE ADAPTER PROTEIN RAPZ"/>
    <property type="match status" value="1"/>
</dbReference>